<dbReference type="OrthoDB" id="277011at2759"/>
<feature type="domain" description="FCP1 homology" evidence="6">
    <location>
        <begin position="289"/>
        <end position="446"/>
    </location>
</feature>
<dbReference type="Pfam" id="PF03031">
    <property type="entry name" value="NIF"/>
    <property type="match status" value="1"/>
</dbReference>
<dbReference type="Gene3D" id="3.40.50.1000">
    <property type="entry name" value="HAD superfamily/HAD-like"/>
    <property type="match status" value="1"/>
</dbReference>
<dbReference type="CDD" id="cd07521">
    <property type="entry name" value="HAD_FCP1-like"/>
    <property type="match status" value="1"/>
</dbReference>
<dbReference type="InterPro" id="IPR011948">
    <property type="entry name" value="Dullard_phosphatase"/>
</dbReference>
<organism evidence="7 8">
    <name type="scientific">Phaseolus vulgaris</name>
    <name type="common">Kidney bean</name>
    <name type="synonym">French bean</name>
    <dbReference type="NCBI Taxonomy" id="3885"/>
    <lineage>
        <taxon>Eukaryota</taxon>
        <taxon>Viridiplantae</taxon>
        <taxon>Streptophyta</taxon>
        <taxon>Embryophyta</taxon>
        <taxon>Tracheophyta</taxon>
        <taxon>Spermatophyta</taxon>
        <taxon>Magnoliopsida</taxon>
        <taxon>eudicotyledons</taxon>
        <taxon>Gunneridae</taxon>
        <taxon>Pentapetalae</taxon>
        <taxon>rosids</taxon>
        <taxon>fabids</taxon>
        <taxon>Fabales</taxon>
        <taxon>Fabaceae</taxon>
        <taxon>Papilionoideae</taxon>
        <taxon>50 kb inversion clade</taxon>
        <taxon>NPAAA clade</taxon>
        <taxon>indigoferoid/millettioid clade</taxon>
        <taxon>Phaseoleae</taxon>
        <taxon>Phaseolus</taxon>
    </lineage>
</organism>
<dbReference type="FunFam" id="3.40.50.1000:FF:000015">
    <property type="entry name" value="CTD small phosphatase-like protein 2"/>
    <property type="match status" value="1"/>
</dbReference>
<keyword evidence="2" id="KW-0904">Protein phosphatase</keyword>
<dbReference type="SMR" id="V7B546"/>
<dbReference type="PROSITE" id="PS50969">
    <property type="entry name" value="FCP1"/>
    <property type="match status" value="1"/>
</dbReference>
<dbReference type="STRING" id="3885.V7B546"/>
<dbReference type="SMART" id="SM00577">
    <property type="entry name" value="CPDc"/>
    <property type="match status" value="1"/>
</dbReference>
<protein>
    <recommendedName>
        <fullName evidence="6">FCP1 homology domain-containing protein</fullName>
    </recommendedName>
</protein>
<keyword evidence="8" id="KW-1185">Reference proteome</keyword>
<evidence type="ECO:0000259" key="6">
    <source>
        <dbReference type="PROSITE" id="PS50969"/>
    </source>
</evidence>
<dbReference type="OMA" id="RATHEME"/>
<dbReference type="NCBIfam" id="TIGR02251">
    <property type="entry name" value="HIF-SF_euk"/>
    <property type="match status" value="1"/>
</dbReference>
<dbReference type="PANTHER" id="PTHR12210">
    <property type="entry name" value="DULLARD PROTEIN PHOSPHATASE"/>
    <property type="match status" value="1"/>
</dbReference>
<evidence type="ECO:0000256" key="5">
    <source>
        <dbReference type="SAM" id="MobiDB-lite"/>
    </source>
</evidence>
<evidence type="ECO:0000256" key="1">
    <source>
        <dbReference type="ARBA" id="ARBA00022801"/>
    </source>
</evidence>
<dbReference type="Proteomes" id="UP000000226">
    <property type="component" value="Chromosome 8"/>
</dbReference>
<evidence type="ECO:0000256" key="2">
    <source>
        <dbReference type="ARBA" id="ARBA00022912"/>
    </source>
</evidence>
<dbReference type="InterPro" id="IPR036412">
    <property type="entry name" value="HAD-like_sf"/>
</dbReference>
<evidence type="ECO:0000256" key="3">
    <source>
        <dbReference type="ARBA" id="ARBA00037324"/>
    </source>
</evidence>
<evidence type="ECO:0000313" key="7">
    <source>
        <dbReference type="EMBL" id="ESW13032.1"/>
    </source>
</evidence>
<feature type="region of interest" description="Disordered" evidence="5">
    <location>
        <begin position="1"/>
        <end position="29"/>
    </location>
</feature>
<comment type="similarity">
    <text evidence="4">Belongs to the CTDSPL2 family.</text>
</comment>
<dbReference type="GO" id="GO:0004721">
    <property type="term" value="F:phosphoprotein phosphatase activity"/>
    <property type="evidence" value="ECO:0007669"/>
    <property type="project" value="UniProtKB-KW"/>
</dbReference>
<dbReference type="InterPro" id="IPR023214">
    <property type="entry name" value="HAD_sf"/>
</dbReference>
<keyword evidence="1" id="KW-0378">Hydrolase</keyword>
<evidence type="ECO:0000256" key="4">
    <source>
        <dbReference type="ARBA" id="ARBA00038355"/>
    </source>
</evidence>
<dbReference type="eggNOG" id="KOG1605">
    <property type="taxonomic scope" value="Eukaryota"/>
</dbReference>
<dbReference type="AlphaFoldDB" id="V7B546"/>
<dbReference type="InterPro" id="IPR050365">
    <property type="entry name" value="TIM50"/>
</dbReference>
<dbReference type="SUPFAM" id="SSF56784">
    <property type="entry name" value="HAD-like"/>
    <property type="match status" value="1"/>
</dbReference>
<proteinExistence type="inferred from homology"/>
<accession>V7B546</accession>
<dbReference type="Gramene" id="ESW13032">
    <property type="protein sequence ID" value="ESW13032"/>
    <property type="gene ID" value="PHAVU_008G162100g"/>
</dbReference>
<gene>
    <name evidence="7" type="ORF">PHAVU_008G162100g</name>
</gene>
<dbReference type="GO" id="GO:0005634">
    <property type="term" value="C:nucleus"/>
    <property type="evidence" value="ECO:0007669"/>
    <property type="project" value="UniProtKB-ARBA"/>
</dbReference>
<sequence>MPTQIVKMKTKTTTNSKKKKGNYPHVSPSSKKIYKAPWSMIRVTKTKETYQNDCCKSEESLEDNVMEDTSFYFNRCTNSIGESYISFNGCIDSMGQNSLSFSGSTDSIAVTDSVLPSVSSGLETLLPYIDGSNYPLSQQFEIVKREQITWEPDQVDNSSFTPLQMSAMLDSYIYETCEIGYPSDEPTVFDNSQNYVNLHDLEFPGINVDGNMVFPTLEDTLGVSYYNYGFQYCDPLWFNNLLCEQAIPFTQELDSDRVDHIHQETFTGNCSVPSDDEVHILPALVNQEISKKKNTLVLDLDETLVHSSLENCDADFTFQMITNRLLTVYVRKRPFLQEFLTKVSDMFEVIIFTASQSTYAAKVLDVLDPNNKLFARRMYRESCTWKDHRCVKDLTVLGIDLAKVFIIDNTPEVFRFQVNNGIPIKSWYDDPSDCSLLALLSFLEKLVDVDDVRPIIAKEFGAKN</sequence>
<dbReference type="EMBL" id="CM002295">
    <property type="protein sequence ID" value="ESW13032.1"/>
    <property type="molecule type" value="Genomic_DNA"/>
</dbReference>
<name>V7B546_PHAVU</name>
<evidence type="ECO:0000313" key="8">
    <source>
        <dbReference type="Proteomes" id="UP000000226"/>
    </source>
</evidence>
<comment type="function">
    <text evidence="3">Probable phosphatase.</text>
</comment>
<reference evidence="8" key="1">
    <citation type="journal article" date="2014" name="Nat. Genet.">
        <title>A reference genome for common bean and genome-wide analysis of dual domestications.</title>
        <authorList>
            <person name="Schmutz J."/>
            <person name="McClean P.E."/>
            <person name="Mamidi S."/>
            <person name="Wu G.A."/>
            <person name="Cannon S.B."/>
            <person name="Grimwood J."/>
            <person name="Jenkins J."/>
            <person name="Shu S."/>
            <person name="Song Q."/>
            <person name="Chavarro C."/>
            <person name="Torres-Torres M."/>
            <person name="Geffroy V."/>
            <person name="Moghaddam S.M."/>
            <person name="Gao D."/>
            <person name="Abernathy B."/>
            <person name="Barry K."/>
            <person name="Blair M."/>
            <person name="Brick M.A."/>
            <person name="Chovatia M."/>
            <person name="Gepts P."/>
            <person name="Goodstein D.M."/>
            <person name="Gonzales M."/>
            <person name="Hellsten U."/>
            <person name="Hyten D.L."/>
            <person name="Jia G."/>
            <person name="Kelly J.D."/>
            <person name="Kudrna D."/>
            <person name="Lee R."/>
            <person name="Richard M.M."/>
            <person name="Miklas P.N."/>
            <person name="Osorno J.M."/>
            <person name="Rodrigues J."/>
            <person name="Thareau V."/>
            <person name="Urrea C.A."/>
            <person name="Wang M."/>
            <person name="Yu Y."/>
            <person name="Zhang M."/>
            <person name="Wing R.A."/>
            <person name="Cregan P.B."/>
            <person name="Rokhsar D.S."/>
            <person name="Jackson S.A."/>
        </authorList>
    </citation>
    <scope>NUCLEOTIDE SEQUENCE [LARGE SCALE GENOMIC DNA]</scope>
    <source>
        <strain evidence="8">cv. G19833</strain>
    </source>
</reference>
<dbReference type="InterPro" id="IPR004274">
    <property type="entry name" value="FCP1_dom"/>
</dbReference>